<reference evidence="2 3" key="1">
    <citation type="submission" date="2024-02" db="EMBL/GenBank/DDBJ databases">
        <authorList>
            <person name="Chen Y."/>
            <person name="Shah S."/>
            <person name="Dougan E. K."/>
            <person name="Thang M."/>
            <person name="Chan C."/>
        </authorList>
    </citation>
    <scope>NUCLEOTIDE SEQUENCE [LARGE SCALE GENOMIC DNA]</scope>
</reference>
<dbReference type="SUPFAM" id="SSF51197">
    <property type="entry name" value="Clavaminate synthase-like"/>
    <property type="match status" value="1"/>
</dbReference>
<comment type="caution">
    <text evidence="2">The sequence shown here is derived from an EMBL/GenBank/DDBJ whole genome shotgun (WGS) entry which is preliminary data.</text>
</comment>
<accession>A0ABP0RIF3</accession>
<evidence type="ECO:0008006" key="4">
    <source>
        <dbReference type="Google" id="ProtNLM"/>
    </source>
</evidence>
<evidence type="ECO:0000256" key="1">
    <source>
        <dbReference type="SAM" id="MobiDB-lite"/>
    </source>
</evidence>
<dbReference type="Proteomes" id="UP001642484">
    <property type="component" value="Unassembled WGS sequence"/>
</dbReference>
<evidence type="ECO:0000313" key="2">
    <source>
        <dbReference type="EMBL" id="CAK9099920.1"/>
    </source>
</evidence>
<sequence>MEGTRLRSSPRDGSSSILKKGEGAGPVAESGWPLTVLEDPAKCSSVSRVDSVAEFRDFVRHGRHSEGEMCILTEGISKLQLTNSIPETLSEVLSQRKKLSAVEALLKTIEQGEDPWTGELFWWPPGETRREEVLGEDLRSKLLRYRPFVETCYAAELRSSRRGPHPRSCEQTDTLTSLDVKDLVTSHGSVPLWDRGHGFLGSSGAGIGLHVDQAWWSNIAKNFYGYKLVALWAPGSNVLETCGGELFRKPLCHRHLSALDRCCAVALLRPGDVACFTGGLPHTTLVVGSELNLTFYESFVNWNCDNLALLLSGLQRPIDQAWWQNNMSPEFAQTVLDDILRVVDAGGKLEEFQERFVSFLRSRPIAAARLAGKVRPSGEAPMKRRCLRS</sequence>
<protein>
    <recommendedName>
        <fullName evidence="4">JmjC domain-containing protein</fullName>
    </recommendedName>
</protein>
<dbReference type="EMBL" id="CAXAMN010026017">
    <property type="protein sequence ID" value="CAK9099920.1"/>
    <property type="molecule type" value="Genomic_DNA"/>
</dbReference>
<evidence type="ECO:0000313" key="3">
    <source>
        <dbReference type="Proteomes" id="UP001642484"/>
    </source>
</evidence>
<gene>
    <name evidence="2" type="ORF">CCMP2556_LOCUS47259</name>
</gene>
<organism evidence="2 3">
    <name type="scientific">Durusdinium trenchii</name>
    <dbReference type="NCBI Taxonomy" id="1381693"/>
    <lineage>
        <taxon>Eukaryota</taxon>
        <taxon>Sar</taxon>
        <taxon>Alveolata</taxon>
        <taxon>Dinophyceae</taxon>
        <taxon>Suessiales</taxon>
        <taxon>Symbiodiniaceae</taxon>
        <taxon>Durusdinium</taxon>
    </lineage>
</organism>
<proteinExistence type="predicted"/>
<name>A0ABP0RIF3_9DINO</name>
<feature type="region of interest" description="Disordered" evidence="1">
    <location>
        <begin position="1"/>
        <end position="31"/>
    </location>
</feature>
<keyword evidence="3" id="KW-1185">Reference proteome</keyword>